<keyword evidence="2" id="KW-1185">Reference proteome</keyword>
<proteinExistence type="predicted"/>
<feature type="region of interest" description="Disordered" evidence="1">
    <location>
        <begin position="1"/>
        <end position="23"/>
    </location>
</feature>
<feature type="region of interest" description="Disordered" evidence="1">
    <location>
        <begin position="202"/>
        <end position="303"/>
    </location>
</feature>
<feature type="compositionally biased region" description="Basic and acidic residues" evidence="1">
    <location>
        <begin position="216"/>
        <end position="225"/>
    </location>
</feature>
<feature type="compositionally biased region" description="Polar residues" evidence="1">
    <location>
        <begin position="92"/>
        <end position="106"/>
    </location>
</feature>
<evidence type="ECO:0000256" key="1">
    <source>
        <dbReference type="SAM" id="MobiDB-lite"/>
    </source>
</evidence>
<feature type="region of interest" description="Disordered" evidence="1">
    <location>
        <begin position="92"/>
        <end position="151"/>
    </location>
</feature>
<protein>
    <submittedName>
        <fullName evidence="3">Uncharacterized protein</fullName>
    </submittedName>
</protein>
<feature type="region of interest" description="Disordered" evidence="1">
    <location>
        <begin position="37"/>
        <end position="58"/>
    </location>
</feature>
<evidence type="ECO:0000313" key="3">
    <source>
        <dbReference type="WBParaSite" id="SPAL_0000896500.1"/>
    </source>
</evidence>
<dbReference type="WBParaSite" id="SPAL_0000896500.1">
    <property type="protein sequence ID" value="SPAL_0000896500.1"/>
    <property type="gene ID" value="SPAL_0000896500"/>
</dbReference>
<feature type="compositionally biased region" description="Basic and acidic residues" evidence="1">
    <location>
        <begin position="281"/>
        <end position="303"/>
    </location>
</feature>
<dbReference type="AlphaFoldDB" id="A0A0N5BSX4"/>
<dbReference type="Proteomes" id="UP000046392">
    <property type="component" value="Unplaced"/>
</dbReference>
<accession>A0A0N5BSX4</accession>
<sequence length="303" mass="34224">MSKRSKSLPDQDSTGNFLRRSERIRRNMLPVEVSYAPKRRKTGSIYNESGVFEDSVTPSYLGTPVGTVTVKEATTQTDAYTILLVDAAVQTETVDQSKPPSQSSIDQLDDRATMSKGCQRGSHRKRSAVESEEDDSRDVAREACFPPHRSRGFPKRSRLQFKCDSPVAVETSFRIMEKGDTPRDTISNAELRESKIDMHYNWKRSRLSSLSTSDDETPRNRTREKFIKRHRRMVNASESKQISPIAEEVSPSGENEEIDTSSVEESLDSKKEIWSAPENQEDGRGSEPDNDDTTHSKTDIINN</sequence>
<name>A0A0N5BSX4_STREA</name>
<organism evidence="2 3">
    <name type="scientific">Strongyloides papillosus</name>
    <name type="common">Intestinal threadworm</name>
    <dbReference type="NCBI Taxonomy" id="174720"/>
    <lineage>
        <taxon>Eukaryota</taxon>
        <taxon>Metazoa</taxon>
        <taxon>Ecdysozoa</taxon>
        <taxon>Nematoda</taxon>
        <taxon>Chromadorea</taxon>
        <taxon>Rhabditida</taxon>
        <taxon>Tylenchina</taxon>
        <taxon>Panagrolaimomorpha</taxon>
        <taxon>Strongyloidoidea</taxon>
        <taxon>Strongyloididae</taxon>
        <taxon>Strongyloides</taxon>
    </lineage>
</organism>
<evidence type="ECO:0000313" key="2">
    <source>
        <dbReference type="Proteomes" id="UP000046392"/>
    </source>
</evidence>
<reference evidence="3" key="1">
    <citation type="submission" date="2017-02" db="UniProtKB">
        <authorList>
            <consortium name="WormBaseParasite"/>
        </authorList>
    </citation>
    <scope>IDENTIFICATION</scope>
</reference>